<organism evidence="8 9">
    <name type="scientific">Daphnia pulex</name>
    <name type="common">Water flea</name>
    <dbReference type="NCBI Taxonomy" id="6669"/>
    <lineage>
        <taxon>Eukaryota</taxon>
        <taxon>Metazoa</taxon>
        <taxon>Ecdysozoa</taxon>
        <taxon>Arthropoda</taxon>
        <taxon>Crustacea</taxon>
        <taxon>Branchiopoda</taxon>
        <taxon>Diplostraca</taxon>
        <taxon>Cladocera</taxon>
        <taxon>Anomopoda</taxon>
        <taxon>Daphniidae</taxon>
        <taxon>Daphnia</taxon>
    </lineage>
</organism>
<dbReference type="Proteomes" id="UP000000305">
    <property type="component" value="Unassembled WGS sequence"/>
</dbReference>
<sequence length="83" mass="9605">MAILGSWWTDTESRYAVVELDLVAVGWEIRKCRFYLSGLPNFTLMVDRQALVAILDRCTMDAIDNPKIQRLKERLSSYSFTTD</sequence>
<evidence type="ECO:0000313" key="8">
    <source>
        <dbReference type="EMBL" id="EFX73818.1"/>
    </source>
</evidence>
<feature type="domain" description="Reverse transcriptase RNase H-like" evidence="7">
    <location>
        <begin position="6"/>
        <end position="78"/>
    </location>
</feature>
<evidence type="ECO:0000256" key="5">
    <source>
        <dbReference type="ARBA" id="ARBA00022801"/>
    </source>
</evidence>
<dbReference type="Pfam" id="PF17917">
    <property type="entry name" value="RT_RNaseH"/>
    <property type="match status" value="1"/>
</dbReference>
<dbReference type="GO" id="GO:0016787">
    <property type="term" value="F:hydrolase activity"/>
    <property type="evidence" value="ECO:0007669"/>
    <property type="project" value="UniProtKB-KW"/>
</dbReference>
<keyword evidence="1" id="KW-0808">Transferase</keyword>
<name>E9H379_DAPPU</name>
<keyword evidence="4" id="KW-0255">Endonuclease</keyword>
<dbReference type="InterPro" id="IPR041373">
    <property type="entry name" value="RT_RNaseH"/>
</dbReference>
<gene>
    <name evidence="8" type="ORF">DAPPUDRAFT_252666</name>
</gene>
<dbReference type="GO" id="GO:0003964">
    <property type="term" value="F:RNA-directed DNA polymerase activity"/>
    <property type="evidence" value="ECO:0007669"/>
    <property type="project" value="UniProtKB-KW"/>
</dbReference>
<dbReference type="STRING" id="6669.E9H379"/>
<keyword evidence="9" id="KW-1185">Reference proteome</keyword>
<dbReference type="AlphaFoldDB" id="E9H379"/>
<dbReference type="EMBL" id="GL732588">
    <property type="protein sequence ID" value="EFX73818.1"/>
    <property type="molecule type" value="Genomic_DNA"/>
</dbReference>
<evidence type="ECO:0000256" key="4">
    <source>
        <dbReference type="ARBA" id="ARBA00022759"/>
    </source>
</evidence>
<reference evidence="8 9" key="1">
    <citation type="journal article" date="2011" name="Science">
        <title>The ecoresponsive genome of Daphnia pulex.</title>
        <authorList>
            <person name="Colbourne J.K."/>
            <person name="Pfrender M.E."/>
            <person name="Gilbert D."/>
            <person name="Thomas W.K."/>
            <person name="Tucker A."/>
            <person name="Oakley T.H."/>
            <person name="Tokishita S."/>
            <person name="Aerts A."/>
            <person name="Arnold G.J."/>
            <person name="Basu M.K."/>
            <person name="Bauer D.J."/>
            <person name="Caceres C.E."/>
            <person name="Carmel L."/>
            <person name="Casola C."/>
            <person name="Choi J.H."/>
            <person name="Detter J.C."/>
            <person name="Dong Q."/>
            <person name="Dusheyko S."/>
            <person name="Eads B.D."/>
            <person name="Frohlich T."/>
            <person name="Geiler-Samerotte K.A."/>
            <person name="Gerlach D."/>
            <person name="Hatcher P."/>
            <person name="Jogdeo S."/>
            <person name="Krijgsveld J."/>
            <person name="Kriventseva E.V."/>
            <person name="Kultz D."/>
            <person name="Laforsch C."/>
            <person name="Lindquist E."/>
            <person name="Lopez J."/>
            <person name="Manak J.R."/>
            <person name="Muller J."/>
            <person name="Pangilinan J."/>
            <person name="Patwardhan R.P."/>
            <person name="Pitluck S."/>
            <person name="Pritham E.J."/>
            <person name="Rechtsteiner A."/>
            <person name="Rho M."/>
            <person name="Rogozin I.B."/>
            <person name="Sakarya O."/>
            <person name="Salamov A."/>
            <person name="Schaack S."/>
            <person name="Shapiro H."/>
            <person name="Shiga Y."/>
            <person name="Skalitzky C."/>
            <person name="Smith Z."/>
            <person name="Souvorov A."/>
            <person name="Sung W."/>
            <person name="Tang Z."/>
            <person name="Tsuchiya D."/>
            <person name="Tu H."/>
            <person name="Vos H."/>
            <person name="Wang M."/>
            <person name="Wolf Y.I."/>
            <person name="Yamagata H."/>
            <person name="Yamada T."/>
            <person name="Ye Y."/>
            <person name="Shaw J.R."/>
            <person name="Andrews J."/>
            <person name="Crease T.J."/>
            <person name="Tang H."/>
            <person name="Lucas S.M."/>
            <person name="Robertson H.M."/>
            <person name="Bork P."/>
            <person name="Koonin E.V."/>
            <person name="Zdobnov E.M."/>
            <person name="Grigoriev I.V."/>
            <person name="Lynch M."/>
            <person name="Boore J.L."/>
        </authorList>
    </citation>
    <scope>NUCLEOTIDE SEQUENCE [LARGE SCALE GENOMIC DNA]</scope>
</reference>
<evidence type="ECO:0000313" key="9">
    <source>
        <dbReference type="Proteomes" id="UP000000305"/>
    </source>
</evidence>
<evidence type="ECO:0000259" key="7">
    <source>
        <dbReference type="Pfam" id="PF17917"/>
    </source>
</evidence>
<keyword evidence="2" id="KW-0548">Nucleotidyltransferase</keyword>
<evidence type="ECO:0000256" key="3">
    <source>
        <dbReference type="ARBA" id="ARBA00022722"/>
    </source>
</evidence>
<dbReference type="OrthoDB" id="6373896at2759"/>
<evidence type="ECO:0000256" key="2">
    <source>
        <dbReference type="ARBA" id="ARBA00022695"/>
    </source>
</evidence>
<dbReference type="HOGENOM" id="CLU_2544908_0_0_1"/>
<keyword evidence="5" id="KW-0378">Hydrolase</keyword>
<dbReference type="InParanoid" id="E9H379"/>
<evidence type="ECO:0000256" key="1">
    <source>
        <dbReference type="ARBA" id="ARBA00022679"/>
    </source>
</evidence>
<keyword evidence="6" id="KW-0695">RNA-directed DNA polymerase</keyword>
<accession>E9H379</accession>
<proteinExistence type="predicted"/>
<dbReference type="KEGG" id="dpx:DAPPUDRAFT_252666"/>
<evidence type="ECO:0000256" key="6">
    <source>
        <dbReference type="ARBA" id="ARBA00022918"/>
    </source>
</evidence>
<keyword evidence="3" id="KW-0540">Nuclease</keyword>
<protein>
    <recommendedName>
        <fullName evidence="7">Reverse transcriptase RNase H-like domain-containing protein</fullName>
    </recommendedName>
</protein>
<dbReference type="GO" id="GO:0004519">
    <property type="term" value="F:endonuclease activity"/>
    <property type="evidence" value="ECO:0007669"/>
    <property type="project" value="UniProtKB-KW"/>
</dbReference>